<reference evidence="2" key="1">
    <citation type="journal article" date="2012" name="Science">
        <title>The Paleozoic origin of enzymatic lignin decomposition reconstructed from 31 fungal genomes.</title>
        <authorList>
            <person name="Floudas D."/>
            <person name="Binder M."/>
            <person name="Riley R."/>
            <person name="Barry K."/>
            <person name="Blanchette R.A."/>
            <person name="Henrissat B."/>
            <person name="Martinez A.T."/>
            <person name="Otillar R."/>
            <person name="Spatafora J.W."/>
            <person name="Yadav J.S."/>
            <person name="Aerts A."/>
            <person name="Benoit I."/>
            <person name="Boyd A."/>
            <person name="Carlson A."/>
            <person name="Copeland A."/>
            <person name="Coutinho P.M."/>
            <person name="de Vries R.P."/>
            <person name="Ferreira P."/>
            <person name="Findley K."/>
            <person name="Foster B."/>
            <person name="Gaskell J."/>
            <person name="Glotzer D."/>
            <person name="Gorecki P."/>
            <person name="Heitman J."/>
            <person name="Hesse C."/>
            <person name="Hori C."/>
            <person name="Igarashi K."/>
            <person name="Jurgens J.A."/>
            <person name="Kallen N."/>
            <person name="Kersten P."/>
            <person name="Kohler A."/>
            <person name="Kuees U."/>
            <person name="Kumar T.K.A."/>
            <person name="Kuo A."/>
            <person name="LaButti K."/>
            <person name="Larrondo L.F."/>
            <person name="Lindquist E."/>
            <person name="Ling A."/>
            <person name="Lombard V."/>
            <person name="Lucas S."/>
            <person name="Lundell T."/>
            <person name="Martin R."/>
            <person name="McLaughlin D.J."/>
            <person name="Morgenstern I."/>
            <person name="Morin E."/>
            <person name="Murat C."/>
            <person name="Nagy L.G."/>
            <person name="Nolan M."/>
            <person name="Ohm R.A."/>
            <person name="Patyshakuliyeva A."/>
            <person name="Rokas A."/>
            <person name="Ruiz-Duenas F.J."/>
            <person name="Sabat G."/>
            <person name="Salamov A."/>
            <person name="Samejima M."/>
            <person name="Schmutz J."/>
            <person name="Slot J.C."/>
            <person name="St John F."/>
            <person name="Stenlid J."/>
            <person name="Sun H."/>
            <person name="Sun S."/>
            <person name="Syed K."/>
            <person name="Tsang A."/>
            <person name="Wiebenga A."/>
            <person name="Young D."/>
            <person name="Pisabarro A."/>
            <person name="Eastwood D.C."/>
            <person name="Martin F."/>
            <person name="Cullen D."/>
            <person name="Grigoriev I.V."/>
            <person name="Hibbett D.S."/>
        </authorList>
    </citation>
    <scope>NUCLEOTIDE SEQUENCE [LARGE SCALE GENOMIC DNA]</scope>
    <source>
        <strain evidence="2">FP-91666</strain>
    </source>
</reference>
<protein>
    <submittedName>
        <fullName evidence="1">Uncharacterized protein</fullName>
    </submittedName>
</protein>
<dbReference type="OMA" id="CSEEFAC"/>
<dbReference type="GeneID" id="18806616"/>
<dbReference type="eggNOG" id="ENOG502SP66">
    <property type="taxonomic scope" value="Eukaryota"/>
</dbReference>
<dbReference type="Gene3D" id="3.60.130.30">
    <property type="match status" value="1"/>
</dbReference>
<evidence type="ECO:0000313" key="1">
    <source>
        <dbReference type="EMBL" id="EIM78922.1"/>
    </source>
</evidence>
<dbReference type="KEGG" id="shs:STEHIDRAFT_70113"/>
<accession>R7RWY7</accession>
<proteinExistence type="predicted"/>
<feature type="non-terminal residue" evidence="1">
    <location>
        <position position="1"/>
    </location>
</feature>
<dbReference type="EMBL" id="JH687536">
    <property type="protein sequence ID" value="EIM78922.1"/>
    <property type="molecule type" value="Genomic_DNA"/>
</dbReference>
<dbReference type="OrthoDB" id="3202607at2759"/>
<organism evidence="1 2">
    <name type="scientific">Stereum hirsutum (strain FP-91666)</name>
    <name type="common">White-rot fungus</name>
    <dbReference type="NCBI Taxonomy" id="721885"/>
    <lineage>
        <taxon>Eukaryota</taxon>
        <taxon>Fungi</taxon>
        <taxon>Dikarya</taxon>
        <taxon>Basidiomycota</taxon>
        <taxon>Agaricomycotina</taxon>
        <taxon>Agaricomycetes</taxon>
        <taxon>Russulales</taxon>
        <taxon>Stereaceae</taxon>
        <taxon>Stereum</taxon>
    </lineage>
</organism>
<name>R7RWY7_STEHR</name>
<dbReference type="Proteomes" id="UP000053927">
    <property type="component" value="Unassembled WGS sequence"/>
</dbReference>
<sequence length="174" mass="19489">PKLYSYCADQVDQLLSHPAHEELERPFANSVYTTFTANMGPKSATFKHVDSQNDAHVWCAITNGGRFDFKKGGHMVLYDLKLIIEFPPGCTAILPSASVYHSNTAIGPEESRYSLTQYINGAVSRWIRHGFRPASALTRADRERLDGSAEDRCETVLGMFSNVDELVKDRECLM</sequence>
<dbReference type="AlphaFoldDB" id="R7RWY7"/>
<gene>
    <name evidence="1" type="ORF">STEHIDRAFT_70113</name>
</gene>
<evidence type="ECO:0000313" key="2">
    <source>
        <dbReference type="Proteomes" id="UP000053927"/>
    </source>
</evidence>
<dbReference type="RefSeq" id="XP_007311981.1">
    <property type="nucleotide sequence ID" value="XM_007311919.1"/>
</dbReference>
<keyword evidence="2" id="KW-1185">Reference proteome</keyword>